<dbReference type="Proteomes" id="UP000199048">
    <property type="component" value="Unassembled WGS sequence"/>
</dbReference>
<evidence type="ECO:0000313" key="1">
    <source>
        <dbReference type="EMBL" id="SFM00975.1"/>
    </source>
</evidence>
<protein>
    <submittedName>
        <fullName evidence="1">Uncharacterized protein</fullName>
    </submittedName>
</protein>
<gene>
    <name evidence="1" type="ORF">SAMN05192568_101662</name>
</gene>
<reference evidence="2" key="1">
    <citation type="submission" date="2016-10" db="EMBL/GenBank/DDBJ databases">
        <authorList>
            <person name="Varghese N."/>
            <person name="Submissions S."/>
        </authorList>
    </citation>
    <scope>NUCLEOTIDE SEQUENCE [LARGE SCALE GENOMIC DNA]</scope>
    <source>
        <strain evidence="2">BL36</strain>
    </source>
</reference>
<dbReference type="AlphaFoldDB" id="A0A1I4MD73"/>
<dbReference type="EMBL" id="FOTK01000016">
    <property type="protein sequence ID" value="SFM00975.1"/>
    <property type="molecule type" value="Genomic_DNA"/>
</dbReference>
<organism evidence="1 2">
    <name type="scientific">Methylobacterium pseudosasicola</name>
    <dbReference type="NCBI Taxonomy" id="582667"/>
    <lineage>
        <taxon>Bacteria</taxon>
        <taxon>Pseudomonadati</taxon>
        <taxon>Pseudomonadota</taxon>
        <taxon>Alphaproteobacteria</taxon>
        <taxon>Hyphomicrobiales</taxon>
        <taxon>Methylobacteriaceae</taxon>
        <taxon>Methylobacterium</taxon>
    </lineage>
</organism>
<name>A0A1I4MD73_9HYPH</name>
<dbReference type="Gene3D" id="3.50.50.60">
    <property type="entry name" value="FAD/NAD(P)-binding domain"/>
    <property type="match status" value="1"/>
</dbReference>
<proteinExistence type="predicted"/>
<accession>A0A1I4MD73</accession>
<keyword evidence="2" id="KW-1185">Reference proteome</keyword>
<evidence type="ECO:0000313" key="2">
    <source>
        <dbReference type="Proteomes" id="UP000199048"/>
    </source>
</evidence>
<sequence length="43" mass="4557">MDFWIDGPSEHGLPGLVHLFGVESPGLTSSLSLAEIVAIFSET</sequence>
<dbReference type="STRING" id="582667.SAMN05192568_101662"/>
<dbReference type="InterPro" id="IPR036188">
    <property type="entry name" value="FAD/NAD-bd_sf"/>
</dbReference>